<comment type="caution">
    <text evidence="1">The sequence shown here is derived from an EMBL/GenBank/DDBJ whole genome shotgun (WGS) entry which is preliminary data.</text>
</comment>
<keyword evidence="2" id="KW-1185">Reference proteome</keyword>
<dbReference type="RefSeq" id="WP_175373074.1">
    <property type="nucleotide sequence ID" value="NZ_JABWCS010000215.1"/>
</dbReference>
<dbReference type="Proteomes" id="UP000564806">
    <property type="component" value="Unassembled WGS sequence"/>
</dbReference>
<organism evidence="1 2">
    <name type="scientific">Paenibacillus agri</name>
    <dbReference type="NCBI Taxonomy" id="2744309"/>
    <lineage>
        <taxon>Bacteria</taxon>
        <taxon>Bacillati</taxon>
        <taxon>Bacillota</taxon>
        <taxon>Bacilli</taxon>
        <taxon>Bacillales</taxon>
        <taxon>Paenibacillaceae</taxon>
        <taxon>Paenibacillus</taxon>
    </lineage>
</organism>
<evidence type="ECO:0000313" key="1">
    <source>
        <dbReference type="EMBL" id="NUU62621.1"/>
    </source>
</evidence>
<name>A0A850EXQ1_9BACL</name>
<dbReference type="EMBL" id="JABWCS010000215">
    <property type="protein sequence ID" value="NUU62621.1"/>
    <property type="molecule type" value="Genomic_DNA"/>
</dbReference>
<proteinExistence type="predicted"/>
<protein>
    <submittedName>
        <fullName evidence="1">Uncharacterized protein</fullName>
    </submittedName>
</protein>
<sequence length="158" mass="17684">MNLSELEFFLKVYHGDLAFNYTTVQDITYDSDSIYEVSVTNTNSFEYKDIVFTLSEASVNNLFNGEDISTVKILETGGTLNNVEYLFEEGGVLKPGDTAIVYLKKYIGPIPEAQGAYVISGVYQGKFDMDKSTKKLTPAATEQEELSEVQWLSDLNLE</sequence>
<reference evidence="1" key="1">
    <citation type="submission" date="2020-06" db="EMBL/GenBank/DDBJ databases">
        <title>Paenibacillus sp. nov., isolated from soil.</title>
        <authorList>
            <person name="Seo Y.L."/>
        </authorList>
    </citation>
    <scope>NUCLEOTIDE SEQUENCE [LARGE SCALE GENOMIC DNA]</scope>
    <source>
        <strain evidence="1">JW14</strain>
    </source>
</reference>
<dbReference type="AlphaFoldDB" id="A0A850EXQ1"/>
<accession>A0A850EXQ1</accession>
<evidence type="ECO:0000313" key="2">
    <source>
        <dbReference type="Proteomes" id="UP000564806"/>
    </source>
</evidence>
<gene>
    <name evidence="1" type="ORF">HPT30_19945</name>
</gene>